<feature type="compositionally biased region" description="Low complexity" evidence="1">
    <location>
        <begin position="211"/>
        <end position="251"/>
    </location>
</feature>
<sequence>MAADGRPNLVSRSSNQDSVDESTRLLRIRLARKLTEVQRGQGYFRFSPQARQATSCMTSAAQLQSVVAVCLFAMARLIIVVDESRADSQRSYRRNNTPAPPAFENPLKVNGGFIAMAAGLSVVVPLVCVLIIQLRRAKREEAERRLAEERARGAGNASDGGESGTFDSPPTYEQLFGPDHVPVVPVIHSRHNSLDMLIEESETGTARRADSTSNPPSSSSASSSSTGGISPIAVASGTSSSSEETTATVRALGGGPHSNLTFTGSAASVLSETDSVTQPGGEARGQGADPNLSESEGYVSAPEDGVPVASPHRRERQDSVETVSVDHSNTVSLDSGMGLHCSTPPSPSLSSTSSSSVQATTSSATSRTTSRTSASSSSSSSTRASRRPTSSSDLPPPPEYSPPPPPPPLPLTPPPPFTSEAGETSGRFRLHAIQRRYPNMHLSIQDFVATLRGQQEQERQRRQLQARQQLQEQIETYGDTPPPTYQEALRILAKARERDGPHNDQEFHMGCEAHLGMEQQQASVETPAEGNLTNVTHALMKLVLRHSTKAKRSKSG</sequence>
<organism evidence="3 4">
    <name type="scientific">Elysia crispata</name>
    <name type="common">lettuce slug</name>
    <dbReference type="NCBI Taxonomy" id="231223"/>
    <lineage>
        <taxon>Eukaryota</taxon>
        <taxon>Metazoa</taxon>
        <taxon>Spiralia</taxon>
        <taxon>Lophotrochozoa</taxon>
        <taxon>Mollusca</taxon>
        <taxon>Gastropoda</taxon>
        <taxon>Heterobranchia</taxon>
        <taxon>Euthyneura</taxon>
        <taxon>Panpulmonata</taxon>
        <taxon>Sacoglossa</taxon>
        <taxon>Placobranchoidea</taxon>
        <taxon>Plakobranchidae</taxon>
        <taxon>Elysia</taxon>
    </lineage>
</organism>
<comment type="caution">
    <text evidence="3">The sequence shown here is derived from an EMBL/GenBank/DDBJ whole genome shotgun (WGS) entry which is preliminary data.</text>
</comment>
<feature type="compositionally biased region" description="Pro residues" evidence="1">
    <location>
        <begin position="394"/>
        <end position="417"/>
    </location>
</feature>
<gene>
    <name evidence="3" type="ORF">RRG08_050585</name>
</gene>
<accession>A0AAE0Z6T9</accession>
<evidence type="ECO:0000313" key="3">
    <source>
        <dbReference type="EMBL" id="KAK3763939.1"/>
    </source>
</evidence>
<feature type="transmembrane region" description="Helical" evidence="2">
    <location>
        <begin position="113"/>
        <end position="134"/>
    </location>
</feature>
<feature type="region of interest" description="Disordered" evidence="1">
    <location>
        <begin position="202"/>
        <end position="423"/>
    </location>
</feature>
<evidence type="ECO:0000256" key="2">
    <source>
        <dbReference type="SAM" id="Phobius"/>
    </source>
</evidence>
<protein>
    <submittedName>
        <fullName evidence="3">Uncharacterized protein</fullName>
    </submittedName>
</protein>
<dbReference type="EMBL" id="JAWDGP010004484">
    <property type="protein sequence ID" value="KAK3763939.1"/>
    <property type="molecule type" value="Genomic_DNA"/>
</dbReference>
<name>A0AAE0Z6T9_9GAST</name>
<evidence type="ECO:0000256" key="1">
    <source>
        <dbReference type="SAM" id="MobiDB-lite"/>
    </source>
</evidence>
<reference evidence="3" key="1">
    <citation type="journal article" date="2023" name="G3 (Bethesda)">
        <title>A reference genome for the long-term kleptoplast-retaining sea slug Elysia crispata morphotype clarki.</title>
        <authorList>
            <person name="Eastman K.E."/>
            <person name="Pendleton A.L."/>
            <person name="Shaikh M.A."/>
            <person name="Suttiyut T."/>
            <person name="Ogas R."/>
            <person name="Tomko P."/>
            <person name="Gavelis G."/>
            <person name="Widhalm J.R."/>
            <person name="Wisecaver J.H."/>
        </authorList>
    </citation>
    <scope>NUCLEOTIDE SEQUENCE</scope>
    <source>
        <strain evidence="3">ECLA1</strain>
    </source>
</reference>
<feature type="compositionally biased region" description="Low complexity" evidence="1">
    <location>
        <begin position="348"/>
        <end position="392"/>
    </location>
</feature>
<dbReference type="AlphaFoldDB" id="A0AAE0Z6T9"/>
<keyword evidence="2" id="KW-1133">Transmembrane helix</keyword>
<proteinExistence type="predicted"/>
<feature type="region of interest" description="Disordered" evidence="1">
    <location>
        <begin position="148"/>
        <end position="178"/>
    </location>
</feature>
<keyword evidence="2" id="KW-0472">Membrane</keyword>
<feature type="compositionally biased region" description="Polar residues" evidence="1">
    <location>
        <begin position="320"/>
        <end position="333"/>
    </location>
</feature>
<keyword evidence="2" id="KW-0812">Transmembrane</keyword>
<feature type="compositionally biased region" description="Polar residues" evidence="1">
    <location>
        <begin position="258"/>
        <end position="278"/>
    </location>
</feature>
<dbReference type="Proteomes" id="UP001283361">
    <property type="component" value="Unassembled WGS sequence"/>
</dbReference>
<evidence type="ECO:0000313" key="4">
    <source>
        <dbReference type="Proteomes" id="UP001283361"/>
    </source>
</evidence>
<keyword evidence="4" id="KW-1185">Reference proteome</keyword>